<sequence>MAMTLAPWADIERMPTLNEESAERLRSLIDQPHAPTFNNRSGHHLNKDDLETLKNYTKREMQKSASPIIDQNDWMTDFIEYCLTKVPFYQDYLKGLNNLSDMPAVDRAELSKDITKFIPNDLPIDQLIAYETSGTTGHPLLIPSHPTVAARYSCYHKKALSWNNVNTEEFESDLAIMLAGYQEKCFTYASISPYLNNKGLVKLNFHPNDWLKSSDRQKYIDINKPDLISGDPVSLDALSEIPFQHKPKALLSTSMSLLDGCRNRLKNRFGCPVIDLYSLNEVGPIGCSVPGKQGFKLLQSQLFVEALDEYGTPLPIGQRGEITVTGGFNHCLPLLRYKTGDYGCLEQEGNDWFIRNLEGRPPVQYKTTHNEWINNVDITHLLNKYPLSQFSLHQHSDGSLTLYLLSMSYSDKLKQLIKDKLGFPVTVQPLSKTDLGSKVIQYTSDIFRNPK</sequence>
<gene>
    <name evidence="1" type="ORF">GCM10022277_14760</name>
</gene>
<comment type="caution">
    <text evidence="1">The sequence shown here is derived from an EMBL/GenBank/DDBJ whole genome shotgun (WGS) entry which is preliminary data.</text>
</comment>
<evidence type="ECO:0000313" key="2">
    <source>
        <dbReference type="Proteomes" id="UP001501565"/>
    </source>
</evidence>
<reference evidence="2" key="1">
    <citation type="journal article" date="2019" name="Int. J. Syst. Evol. Microbiol.">
        <title>The Global Catalogue of Microorganisms (GCM) 10K type strain sequencing project: providing services to taxonomists for standard genome sequencing and annotation.</title>
        <authorList>
            <consortium name="The Broad Institute Genomics Platform"/>
            <consortium name="The Broad Institute Genome Sequencing Center for Infectious Disease"/>
            <person name="Wu L."/>
            <person name="Ma J."/>
        </authorList>
    </citation>
    <scope>NUCLEOTIDE SEQUENCE [LARGE SCALE GENOMIC DNA]</scope>
    <source>
        <strain evidence="2">JCM 17551</strain>
    </source>
</reference>
<dbReference type="InterPro" id="IPR042099">
    <property type="entry name" value="ANL_N_sf"/>
</dbReference>
<dbReference type="RefSeq" id="WP_344797035.1">
    <property type="nucleotide sequence ID" value="NZ_BAABBN010000004.1"/>
</dbReference>
<evidence type="ECO:0000313" key="1">
    <source>
        <dbReference type="EMBL" id="GAA3920227.1"/>
    </source>
</evidence>
<dbReference type="Proteomes" id="UP001501565">
    <property type="component" value="Unassembled WGS sequence"/>
</dbReference>
<dbReference type="PANTHER" id="PTHR36932">
    <property type="entry name" value="CAPSULAR POLYSACCHARIDE BIOSYNTHESIS PROTEIN"/>
    <property type="match status" value="1"/>
</dbReference>
<protein>
    <submittedName>
        <fullName evidence="1">Uncharacterized protein</fullName>
    </submittedName>
</protein>
<organism evidence="1 2">
    <name type="scientific">Litoribacillus peritrichatus</name>
    <dbReference type="NCBI Taxonomy" id="718191"/>
    <lineage>
        <taxon>Bacteria</taxon>
        <taxon>Pseudomonadati</taxon>
        <taxon>Pseudomonadota</taxon>
        <taxon>Gammaproteobacteria</taxon>
        <taxon>Oceanospirillales</taxon>
        <taxon>Oceanospirillaceae</taxon>
        <taxon>Litoribacillus</taxon>
    </lineage>
</organism>
<accession>A0ABP7MG70</accession>
<keyword evidence="2" id="KW-1185">Reference proteome</keyword>
<proteinExistence type="predicted"/>
<dbReference type="Gene3D" id="3.40.50.12780">
    <property type="entry name" value="N-terminal domain of ligase-like"/>
    <property type="match status" value="1"/>
</dbReference>
<name>A0ABP7MG70_9GAMM</name>
<dbReference type="SUPFAM" id="SSF56801">
    <property type="entry name" value="Acetyl-CoA synthetase-like"/>
    <property type="match status" value="1"/>
</dbReference>
<dbReference type="EMBL" id="BAABBN010000004">
    <property type="protein sequence ID" value="GAA3920227.1"/>
    <property type="molecule type" value="Genomic_DNA"/>
</dbReference>
<dbReference type="PANTHER" id="PTHR36932:SF1">
    <property type="entry name" value="CAPSULAR POLYSACCHARIDE BIOSYNTHESIS PROTEIN"/>
    <property type="match status" value="1"/>
</dbReference>
<dbReference type="InterPro" id="IPR053158">
    <property type="entry name" value="CapK_Type1_Caps_Biosynth"/>
</dbReference>